<reference evidence="1 2" key="1">
    <citation type="submission" date="2016-03" db="EMBL/GenBank/DDBJ databases">
        <authorList>
            <person name="Heylen K."/>
            <person name="De Vos P."/>
            <person name="Vekeman B."/>
        </authorList>
    </citation>
    <scope>NUCLEOTIDE SEQUENCE [LARGE SCALE GENOMIC DNA]</scope>
    <source>
        <strain evidence="1 2">R-49807</strain>
    </source>
</reference>
<keyword evidence="2" id="KW-1185">Reference proteome</keyword>
<dbReference type="EMBL" id="LUUL01000005">
    <property type="protein sequence ID" value="OAI30326.1"/>
    <property type="molecule type" value="Genomic_DNA"/>
</dbReference>
<name>A0AA91I780_9GAMM</name>
<gene>
    <name evidence="1" type="ORF">A1356_21585</name>
</gene>
<accession>A0AA91I780</accession>
<proteinExistence type="predicted"/>
<evidence type="ECO:0000313" key="2">
    <source>
        <dbReference type="Proteomes" id="UP000077734"/>
    </source>
</evidence>
<evidence type="ECO:0000313" key="1">
    <source>
        <dbReference type="EMBL" id="OAI30326.1"/>
    </source>
</evidence>
<organism evidence="1 2">
    <name type="scientific">Methylomonas koyamae</name>
    <dbReference type="NCBI Taxonomy" id="702114"/>
    <lineage>
        <taxon>Bacteria</taxon>
        <taxon>Pseudomonadati</taxon>
        <taxon>Pseudomonadota</taxon>
        <taxon>Gammaproteobacteria</taxon>
        <taxon>Methylococcales</taxon>
        <taxon>Methylococcaceae</taxon>
        <taxon>Methylomonas</taxon>
    </lineage>
</organism>
<dbReference type="AlphaFoldDB" id="A0AA91I780"/>
<comment type="caution">
    <text evidence="1">The sequence shown here is derived from an EMBL/GenBank/DDBJ whole genome shotgun (WGS) entry which is preliminary data.</text>
</comment>
<protein>
    <submittedName>
        <fullName evidence="1">Uncharacterized protein</fullName>
    </submittedName>
</protein>
<sequence>MYVIKKTLQFTNLLWLHMFRGRYTVNSFNLDCAVLAGNLTFTLIPYIKEIENAQFHVLIYHGNSRCSVN</sequence>
<dbReference type="Proteomes" id="UP000077734">
    <property type="component" value="Unassembled WGS sequence"/>
</dbReference>